<evidence type="ECO:0000313" key="1">
    <source>
        <dbReference type="Proteomes" id="UP000235220"/>
    </source>
</evidence>
<sequence>MGFNGSIFTWSNKREGREFTKERLDRFLGNDSWSLLFEDYFIKVLPVISSDHAPLFISFGMKEGQDFLKKKVFRYENYWSKQQECRNIVTMAWRGALVENGKMGKIRESLSHCKHQLREWTKNLRGSFKKQLDLKRNLIQEEFNTGALNEDIKVLQQEVERILELEDLKWKQRAKQKWLKDGNRNSSFFHKCATQRKQSNAIKKLFDEIGIWARK</sequence>
<gene>
    <name evidence="2" type="primary">LOC109020172</name>
</gene>
<dbReference type="SUPFAM" id="SSF56219">
    <property type="entry name" value="DNase I-like"/>
    <property type="match status" value="1"/>
</dbReference>
<dbReference type="InterPro" id="IPR036691">
    <property type="entry name" value="Endo/exonu/phosph_ase_sf"/>
</dbReference>
<dbReference type="Gramene" id="Jr05_06600_p1">
    <property type="protein sequence ID" value="cds.Jr05_06600_p1"/>
    <property type="gene ID" value="Jr05_06600"/>
</dbReference>
<reference evidence="2" key="1">
    <citation type="submission" date="2025-08" db="UniProtKB">
        <authorList>
            <consortium name="RefSeq"/>
        </authorList>
    </citation>
    <scope>IDENTIFICATION</scope>
    <source>
        <tissue evidence="2">Leaves</tissue>
    </source>
</reference>
<dbReference type="KEGG" id="jre:109020172"/>
<proteinExistence type="predicted"/>
<dbReference type="Proteomes" id="UP000235220">
    <property type="component" value="Chromosome 5"/>
</dbReference>
<dbReference type="RefSeq" id="XP_018858139.1">
    <property type="nucleotide sequence ID" value="XM_019002594.1"/>
</dbReference>
<keyword evidence="1" id="KW-1185">Reference proteome</keyword>
<evidence type="ECO:0000313" key="2">
    <source>
        <dbReference type="RefSeq" id="XP_018858139.1"/>
    </source>
</evidence>
<organism evidence="1 2">
    <name type="scientific">Juglans regia</name>
    <name type="common">English walnut</name>
    <dbReference type="NCBI Taxonomy" id="51240"/>
    <lineage>
        <taxon>Eukaryota</taxon>
        <taxon>Viridiplantae</taxon>
        <taxon>Streptophyta</taxon>
        <taxon>Embryophyta</taxon>
        <taxon>Tracheophyta</taxon>
        <taxon>Spermatophyta</taxon>
        <taxon>Magnoliopsida</taxon>
        <taxon>eudicotyledons</taxon>
        <taxon>Gunneridae</taxon>
        <taxon>Pentapetalae</taxon>
        <taxon>rosids</taxon>
        <taxon>fabids</taxon>
        <taxon>Fagales</taxon>
        <taxon>Juglandaceae</taxon>
        <taxon>Juglans</taxon>
    </lineage>
</organism>
<dbReference type="GeneID" id="109020172"/>
<protein>
    <submittedName>
        <fullName evidence="2">Uncharacterized protein LOC109020172</fullName>
    </submittedName>
</protein>
<dbReference type="PANTHER" id="PTHR33710">
    <property type="entry name" value="BNAC02G09200D PROTEIN"/>
    <property type="match status" value="1"/>
</dbReference>
<dbReference type="AlphaFoldDB" id="A0A2I4HPQ4"/>
<dbReference type="OrthoDB" id="913635at2759"/>
<dbReference type="PANTHER" id="PTHR33710:SF77">
    <property type="entry name" value="DNASE I-LIKE SUPERFAMILY PROTEIN"/>
    <property type="match status" value="1"/>
</dbReference>
<accession>A0A2I4HPQ4</accession>
<name>A0A2I4HPQ4_JUGRE</name>